<dbReference type="PANTHER" id="PTHR12830:SF9">
    <property type="entry name" value="ANAPHASE-PROMOTING COMPLEX SUBUNIT 5"/>
    <property type="match status" value="1"/>
</dbReference>
<dbReference type="GO" id="GO:0051301">
    <property type="term" value="P:cell division"/>
    <property type="evidence" value="ECO:0007669"/>
    <property type="project" value="UniProtKB-KW"/>
</dbReference>
<dbReference type="AlphaFoldDB" id="A0AAD4QP09"/>
<dbReference type="PANTHER" id="PTHR12830">
    <property type="entry name" value="ANAPHASE-PROMOTING COMPLEX SUBUNIT 5"/>
    <property type="match status" value="1"/>
</dbReference>
<proteinExistence type="predicted"/>
<comment type="caution">
    <text evidence="5">The sequence shown here is derived from an EMBL/GenBank/DDBJ whole genome shotgun (WGS) entry which is preliminary data.</text>
</comment>
<reference evidence="5" key="1">
    <citation type="journal article" date="2022" name="New Phytol.">
        <title>Evolutionary transition to the ectomycorrhizal habit in the genomes of a hyperdiverse lineage of mushroom-forming fungi.</title>
        <authorList>
            <person name="Looney B."/>
            <person name="Miyauchi S."/>
            <person name="Morin E."/>
            <person name="Drula E."/>
            <person name="Courty P.E."/>
            <person name="Kohler A."/>
            <person name="Kuo A."/>
            <person name="LaButti K."/>
            <person name="Pangilinan J."/>
            <person name="Lipzen A."/>
            <person name="Riley R."/>
            <person name="Andreopoulos W."/>
            <person name="He G."/>
            <person name="Johnson J."/>
            <person name="Nolan M."/>
            <person name="Tritt A."/>
            <person name="Barry K.W."/>
            <person name="Grigoriev I.V."/>
            <person name="Nagy L.G."/>
            <person name="Hibbett D."/>
            <person name="Henrissat B."/>
            <person name="Matheny P.B."/>
            <person name="Labbe J."/>
            <person name="Martin F.M."/>
        </authorList>
    </citation>
    <scope>NUCLEOTIDE SEQUENCE</scope>
    <source>
        <strain evidence="5">BPL690</strain>
    </source>
</reference>
<evidence type="ECO:0008006" key="7">
    <source>
        <dbReference type="Google" id="ProtNLM"/>
    </source>
</evidence>
<protein>
    <recommendedName>
        <fullName evidence="7">Anaphase-promoting complex subunit 5</fullName>
    </recommendedName>
</protein>
<evidence type="ECO:0000256" key="2">
    <source>
        <dbReference type="ARBA" id="ARBA00022776"/>
    </source>
</evidence>
<dbReference type="InterPro" id="IPR037679">
    <property type="entry name" value="Apc5"/>
</dbReference>
<dbReference type="GO" id="GO:0005680">
    <property type="term" value="C:anaphase-promoting complex"/>
    <property type="evidence" value="ECO:0007669"/>
    <property type="project" value="InterPro"/>
</dbReference>
<sequence>MEEPESPPTAHTLRPHHISLLMVIMLLYRHYPRKRFHPSFLIHVHRVLLEEVVEVIPPRSFPNLLEALKAAPHSDSDGAAPFFESLKPKYMDFVSVDHMTNFFHGLPSRFQGLSRFDKCYRCILPNRRSIFGYFCRRAVVSYMKLSFAGVSRLRLDYHEWLNGSTTAGYKDFQRDLITFGMFHSWNEYRWAEPEAYSDFERGLATGDSNAPQKPCDDSLNNISTKEATRHGMRQHALLNLSRMYYLRREHTAARKFLIEAIEISRLAGDKETLQHCQGLLHRLPPKHENHKPIINEIQPGLHPIEVLFDEQPLSAAFEKIIQAVGLYDHWIDVQGNHLDDAEQWSQHTVQSVVWSAAGCEKLAVIEENVVIAFSEVGGDSNNAIIVTLNGAYRRARQGKYQDAIAILLEPKVWKGLSLNDYSQWASQIWHIITLRASRRLGHYSAFSDDTSMRPAGPFNPRDYFFNATTSTKSIIRDPLYEFLQMKQVGQAATTVEQLLRALWHSEFQCRYASYRTGIILLADVGLEFGMTQRCKRILEEIMPQVIDGDDLEQRALACYTLARCIVAAGERSQKSIREALPYLDIAEKDYATLEILRSLADVQFLISLLYHNLNMVEERDAAATRHLKTEETIKEAAVVVVEDWINQVWELVLDIGAALAKR</sequence>
<evidence type="ECO:0000313" key="5">
    <source>
        <dbReference type="EMBL" id="KAI0306373.1"/>
    </source>
</evidence>
<keyword evidence="6" id="KW-1185">Reference proteome</keyword>
<dbReference type="GO" id="GO:0070979">
    <property type="term" value="P:protein K11-linked ubiquitination"/>
    <property type="evidence" value="ECO:0007669"/>
    <property type="project" value="TreeGrafter"/>
</dbReference>
<dbReference type="EMBL" id="WTXG01000003">
    <property type="protein sequence ID" value="KAI0306373.1"/>
    <property type="molecule type" value="Genomic_DNA"/>
</dbReference>
<accession>A0AAD4QP09</accession>
<evidence type="ECO:0000256" key="3">
    <source>
        <dbReference type="ARBA" id="ARBA00022786"/>
    </source>
</evidence>
<evidence type="ECO:0000313" key="6">
    <source>
        <dbReference type="Proteomes" id="UP001203297"/>
    </source>
</evidence>
<keyword evidence="1" id="KW-0132">Cell division</keyword>
<keyword evidence="4" id="KW-0131">Cell cycle</keyword>
<gene>
    <name evidence="5" type="ORF">B0F90DRAFT_1814283</name>
</gene>
<keyword evidence="2" id="KW-0498">Mitosis</keyword>
<evidence type="ECO:0000256" key="4">
    <source>
        <dbReference type="ARBA" id="ARBA00023306"/>
    </source>
</evidence>
<keyword evidence="3" id="KW-0833">Ubl conjugation pathway</keyword>
<dbReference type="Proteomes" id="UP001203297">
    <property type="component" value="Unassembled WGS sequence"/>
</dbReference>
<organism evidence="5 6">
    <name type="scientific">Multifurca ochricompacta</name>
    <dbReference type="NCBI Taxonomy" id="376703"/>
    <lineage>
        <taxon>Eukaryota</taxon>
        <taxon>Fungi</taxon>
        <taxon>Dikarya</taxon>
        <taxon>Basidiomycota</taxon>
        <taxon>Agaricomycotina</taxon>
        <taxon>Agaricomycetes</taxon>
        <taxon>Russulales</taxon>
        <taxon>Russulaceae</taxon>
        <taxon>Multifurca</taxon>
    </lineage>
</organism>
<name>A0AAD4QP09_9AGAM</name>
<dbReference type="GO" id="GO:0031145">
    <property type="term" value="P:anaphase-promoting complex-dependent catabolic process"/>
    <property type="evidence" value="ECO:0007669"/>
    <property type="project" value="TreeGrafter"/>
</dbReference>
<dbReference type="GO" id="GO:0045842">
    <property type="term" value="P:positive regulation of mitotic metaphase/anaphase transition"/>
    <property type="evidence" value="ECO:0007669"/>
    <property type="project" value="TreeGrafter"/>
</dbReference>
<evidence type="ECO:0000256" key="1">
    <source>
        <dbReference type="ARBA" id="ARBA00022618"/>
    </source>
</evidence>